<dbReference type="SUPFAM" id="SSF88659">
    <property type="entry name" value="Sigma3 and sigma4 domains of RNA polymerase sigma factors"/>
    <property type="match status" value="1"/>
</dbReference>
<dbReference type="InterPro" id="IPR013324">
    <property type="entry name" value="RNA_pol_sigma_r3/r4-like"/>
</dbReference>
<name>G0EGF2_PYRF1</name>
<dbReference type="InterPro" id="IPR002852">
    <property type="entry name" value="UPF0251"/>
</dbReference>
<comment type="similarity">
    <text evidence="1 2">Belongs to the UPF0251 family.</text>
</comment>
<evidence type="ECO:0000256" key="2">
    <source>
        <dbReference type="HAMAP-Rule" id="MF_00674"/>
    </source>
</evidence>
<evidence type="ECO:0000313" key="4">
    <source>
        <dbReference type="EMBL" id="AEM39177.1"/>
    </source>
</evidence>
<dbReference type="GeneID" id="11138501"/>
<feature type="region of interest" description="Disordered" evidence="3">
    <location>
        <begin position="1"/>
        <end position="26"/>
    </location>
</feature>
<dbReference type="InterPro" id="IPR036388">
    <property type="entry name" value="WH-like_DNA-bd_sf"/>
</dbReference>
<dbReference type="HOGENOM" id="CLU_094511_2_0_2"/>
<feature type="compositionally biased region" description="Pro residues" evidence="3">
    <location>
        <begin position="1"/>
        <end position="11"/>
    </location>
</feature>
<evidence type="ECO:0000256" key="3">
    <source>
        <dbReference type="SAM" id="MobiDB-lite"/>
    </source>
</evidence>
<protein>
    <recommendedName>
        <fullName evidence="2">UPF0251 protein Pyrfu_1318</fullName>
    </recommendedName>
</protein>
<dbReference type="STRING" id="694429.Pyrfu_1318"/>
<evidence type="ECO:0000313" key="5">
    <source>
        <dbReference type="Proteomes" id="UP000001037"/>
    </source>
</evidence>
<dbReference type="HAMAP" id="MF_00674">
    <property type="entry name" value="UPF0251"/>
    <property type="match status" value="1"/>
</dbReference>
<dbReference type="OrthoDB" id="19361at2157"/>
<proteinExistence type="inferred from homology"/>
<dbReference type="Gene3D" id="1.10.10.10">
    <property type="entry name" value="Winged helix-like DNA-binding domain superfamily/Winged helix DNA-binding domain"/>
    <property type="match status" value="1"/>
</dbReference>
<gene>
    <name evidence="4" type="ordered locus">Pyrfu_1318</name>
</gene>
<dbReference type="eggNOG" id="arCOG02238">
    <property type="taxonomic scope" value="Archaea"/>
</dbReference>
<dbReference type="Pfam" id="PF02001">
    <property type="entry name" value="DUF134"/>
    <property type="match status" value="1"/>
</dbReference>
<dbReference type="EMBL" id="CP002838">
    <property type="protein sequence ID" value="AEM39177.1"/>
    <property type="molecule type" value="Genomic_DNA"/>
</dbReference>
<dbReference type="Proteomes" id="UP000001037">
    <property type="component" value="Chromosome"/>
</dbReference>
<dbReference type="AlphaFoldDB" id="G0EGF2"/>
<sequence>MAWTPPPPPRGRPPKPRRISIPPVPRAWAPAPPTTIDARIAVIISLDELEALKLVYLDELSQEEAAARMGVSRGTLWRLLASARKKVAYALVELKPILVAPAPP</sequence>
<reference evidence="4 5" key="1">
    <citation type="journal article" date="2011" name="Stand. Genomic Sci.">
        <title>Complete genome sequence of the hyperthermophilic chemolithoautotroph Pyrolobus fumarii type strain (1A).</title>
        <authorList>
            <person name="Anderson I."/>
            <person name="Goker M."/>
            <person name="Nolan M."/>
            <person name="Lucas S."/>
            <person name="Hammon N."/>
            <person name="Deshpande S."/>
            <person name="Cheng J.F."/>
            <person name="Tapia R."/>
            <person name="Han C."/>
            <person name="Goodwin L."/>
            <person name="Pitluck S."/>
            <person name="Huntemann M."/>
            <person name="Liolios K."/>
            <person name="Ivanova N."/>
            <person name="Pagani I."/>
            <person name="Mavromatis K."/>
            <person name="Ovchinikova G."/>
            <person name="Pati A."/>
            <person name="Chen A."/>
            <person name="Palaniappan K."/>
            <person name="Land M."/>
            <person name="Hauser L."/>
            <person name="Brambilla E.M."/>
            <person name="Huber H."/>
            <person name="Yasawong M."/>
            <person name="Rohde M."/>
            <person name="Spring S."/>
            <person name="Abt B."/>
            <person name="Sikorski J."/>
            <person name="Wirth R."/>
            <person name="Detter J.C."/>
            <person name="Woyke T."/>
            <person name="Bristow J."/>
            <person name="Eisen J.A."/>
            <person name="Markowitz V."/>
            <person name="Hugenholtz P."/>
            <person name="Kyrpides N.C."/>
            <person name="Klenk H.P."/>
            <person name="Lapidus A."/>
        </authorList>
    </citation>
    <scope>NUCLEOTIDE SEQUENCE [LARGE SCALE GENOMIC DNA]</scope>
    <source>
        <strain evidence="5">DSM 11204 / 1A</strain>
    </source>
</reference>
<accession>G0EGF2</accession>
<dbReference type="PANTHER" id="PTHR37478">
    <property type="match status" value="1"/>
</dbReference>
<evidence type="ECO:0000256" key="1">
    <source>
        <dbReference type="ARBA" id="ARBA00009350"/>
    </source>
</evidence>
<dbReference type="RefSeq" id="WP_014026854.1">
    <property type="nucleotide sequence ID" value="NC_015931.1"/>
</dbReference>
<dbReference type="KEGG" id="pfm:Pyrfu_1318"/>
<dbReference type="PANTHER" id="PTHR37478:SF2">
    <property type="entry name" value="UPF0251 PROTEIN TK0562"/>
    <property type="match status" value="1"/>
</dbReference>
<organism evidence="4 5">
    <name type="scientific">Pyrolobus fumarii (strain DSM 11204 / 1A)</name>
    <dbReference type="NCBI Taxonomy" id="694429"/>
    <lineage>
        <taxon>Archaea</taxon>
        <taxon>Thermoproteota</taxon>
        <taxon>Thermoprotei</taxon>
        <taxon>Desulfurococcales</taxon>
        <taxon>Pyrodictiaceae</taxon>
        <taxon>Pyrolobus</taxon>
    </lineage>
</organism>
<keyword evidence="5" id="KW-1185">Reference proteome</keyword>
<dbReference type="InParanoid" id="G0EGF2"/>